<gene>
    <name evidence="2" type="ORF">GCM10010994_31210</name>
</gene>
<organism evidence="2 3">
    <name type="scientific">Chelatococcus reniformis</name>
    <dbReference type="NCBI Taxonomy" id="1494448"/>
    <lineage>
        <taxon>Bacteria</taxon>
        <taxon>Pseudomonadati</taxon>
        <taxon>Pseudomonadota</taxon>
        <taxon>Alphaproteobacteria</taxon>
        <taxon>Hyphomicrobiales</taxon>
        <taxon>Chelatococcaceae</taxon>
        <taxon>Chelatococcus</taxon>
    </lineage>
</organism>
<feature type="compositionally biased region" description="Low complexity" evidence="1">
    <location>
        <begin position="117"/>
        <end position="131"/>
    </location>
</feature>
<reference evidence="2" key="2">
    <citation type="submission" date="2020-09" db="EMBL/GenBank/DDBJ databases">
        <authorList>
            <person name="Sun Q."/>
            <person name="Zhou Y."/>
        </authorList>
    </citation>
    <scope>NUCLEOTIDE SEQUENCE</scope>
    <source>
        <strain evidence="2">CGMCC 1.12919</strain>
    </source>
</reference>
<protein>
    <submittedName>
        <fullName evidence="2">Uncharacterized protein</fullName>
    </submittedName>
</protein>
<dbReference type="AlphaFoldDB" id="A0A916XHB2"/>
<proteinExistence type="predicted"/>
<evidence type="ECO:0000256" key="1">
    <source>
        <dbReference type="SAM" id="MobiDB-lite"/>
    </source>
</evidence>
<keyword evidence="3" id="KW-1185">Reference proteome</keyword>
<comment type="caution">
    <text evidence="2">The sequence shown here is derived from an EMBL/GenBank/DDBJ whole genome shotgun (WGS) entry which is preliminary data.</text>
</comment>
<dbReference type="RefSeq" id="WP_188610096.1">
    <property type="nucleotide sequence ID" value="NZ_BMGG01000005.1"/>
</dbReference>
<evidence type="ECO:0000313" key="3">
    <source>
        <dbReference type="Proteomes" id="UP000637002"/>
    </source>
</evidence>
<dbReference type="EMBL" id="BMGG01000005">
    <property type="protein sequence ID" value="GGC70437.1"/>
    <property type="molecule type" value="Genomic_DNA"/>
</dbReference>
<accession>A0A916XHB2</accession>
<dbReference type="Proteomes" id="UP000637002">
    <property type="component" value="Unassembled WGS sequence"/>
</dbReference>
<evidence type="ECO:0000313" key="2">
    <source>
        <dbReference type="EMBL" id="GGC70437.1"/>
    </source>
</evidence>
<feature type="region of interest" description="Disordered" evidence="1">
    <location>
        <begin position="99"/>
        <end position="139"/>
    </location>
</feature>
<sequence length="139" mass="15916">MTGPLSAAPKRKRPPLLVQLHAALRQLGLEPDECELDHDPALGIRAVNADGTDWDPPQHDERYLVWRPKREHDVKTFGPGGEKRITTAGGDIHRIAKLRRLTTEQEEHRRRMLGKEPGSQRPRSSRWPSRPFSKRKQKG</sequence>
<name>A0A916XHB2_9HYPH</name>
<reference evidence="2" key="1">
    <citation type="journal article" date="2014" name="Int. J. Syst. Evol. Microbiol.">
        <title>Complete genome sequence of Corynebacterium casei LMG S-19264T (=DSM 44701T), isolated from a smear-ripened cheese.</title>
        <authorList>
            <consortium name="US DOE Joint Genome Institute (JGI-PGF)"/>
            <person name="Walter F."/>
            <person name="Albersmeier A."/>
            <person name="Kalinowski J."/>
            <person name="Ruckert C."/>
        </authorList>
    </citation>
    <scope>NUCLEOTIDE SEQUENCE</scope>
    <source>
        <strain evidence="2">CGMCC 1.12919</strain>
    </source>
</reference>